<dbReference type="Pfam" id="PF00172">
    <property type="entry name" value="Zn_clus"/>
    <property type="match status" value="1"/>
</dbReference>
<dbReference type="GO" id="GO:0008270">
    <property type="term" value="F:zinc ion binding"/>
    <property type="evidence" value="ECO:0007669"/>
    <property type="project" value="InterPro"/>
</dbReference>
<feature type="region of interest" description="Disordered" evidence="5">
    <location>
        <begin position="58"/>
        <end position="98"/>
    </location>
</feature>
<evidence type="ECO:0000313" key="7">
    <source>
        <dbReference type="EMBL" id="KAJ5398272.1"/>
    </source>
</evidence>
<keyword evidence="1" id="KW-0805">Transcription regulation</keyword>
<keyword evidence="8" id="KW-1185">Reference proteome</keyword>
<dbReference type="InterPro" id="IPR036864">
    <property type="entry name" value="Zn2-C6_fun-type_DNA-bd_sf"/>
</dbReference>
<dbReference type="Proteomes" id="UP001147747">
    <property type="component" value="Unassembled WGS sequence"/>
</dbReference>
<keyword evidence="3" id="KW-0804">Transcription</keyword>
<comment type="caution">
    <text evidence="7">The sequence shown here is derived from an EMBL/GenBank/DDBJ whole genome shotgun (WGS) entry which is preliminary data.</text>
</comment>
<dbReference type="PANTHER" id="PTHR37534:SF7">
    <property type="entry name" value="TRANSCRIPTIONAL ACTIVATOR PROTEIN UGA3"/>
    <property type="match status" value="1"/>
</dbReference>
<keyword evidence="2" id="KW-0238">DNA-binding</keyword>
<dbReference type="CDD" id="cd00067">
    <property type="entry name" value="GAL4"/>
    <property type="match status" value="1"/>
</dbReference>
<name>A0A9W9W482_9EURO</name>
<dbReference type="PROSITE" id="PS00463">
    <property type="entry name" value="ZN2_CY6_FUNGAL_1"/>
    <property type="match status" value="1"/>
</dbReference>
<evidence type="ECO:0000256" key="3">
    <source>
        <dbReference type="ARBA" id="ARBA00023163"/>
    </source>
</evidence>
<dbReference type="SUPFAM" id="SSF57701">
    <property type="entry name" value="Zn2/Cys6 DNA-binding domain"/>
    <property type="match status" value="1"/>
</dbReference>
<evidence type="ECO:0000313" key="8">
    <source>
        <dbReference type="Proteomes" id="UP001147747"/>
    </source>
</evidence>
<reference evidence="7" key="1">
    <citation type="submission" date="2022-12" db="EMBL/GenBank/DDBJ databases">
        <authorList>
            <person name="Petersen C."/>
        </authorList>
    </citation>
    <scope>NUCLEOTIDE SEQUENCE</scope>
    <source>
        <strain evidence="7">IBT 29677</strain>
    </source>
</reference>
<dbReference type="AlphaFoldDB" id="A0A9W9W482"/>
<dbReference type="InterPro" id="IPR001138">
    <property type="entry name" value="Zn2Cys6_DnaBD"/>
</dbReference>
<evidence type="ECO:0000256" key="4">
    <source>
        <dbReference type="ARBA" id="ARBA00023242"/>
    </source>
</evidence>
<evidence type="ECO:0000256" key="1">
    <source>
        <dbReference type="ARBA" id="ARBA00023015"/>
    </source>
</evidence>
<evidence type="ECO:0000256" key="5">
    <source>
        <dbReference type="SAM" id="MobiDB-lite"/>
    </source>
</evidence>
<keyword evidence="4" id="KW-0539">Nucleus</keyword>
<dbReference type="PROSITE" id="PS50048">
    <property type="entry name" value="ZN2_CY6_FUNGAL_2"/>
    <property type="match status" value="1"/>
</dbReference>
<evidence type="ECO:0000259" key="6">
    <source>
        <dbReference type="PROSITE" id="PS50048"/>
    </source>
</evidence>
<dbReference type="PANTHER" id="PTHR37534">
    <property type="entry name" value="TRANSCRIPTIONAL ACTIVATOR PROTEIN UGA3"/>
    <property type="match status" value="1"/>
</dbReference>
<dbReference type="GO" id="GO:0005634">
    <property type="term" value="C:nucleus"/>
    <property type="evidence" value="ECO:0007669"/>
    <property type="project" value="TreeGrafter"/>
</dbReference>
<protein>
    <recommendedName>
        <fullName evidence="6">Zn(2)-C6 fungal-type domain-containing protein</fullName>
    </recommendedName>
</protein>
<dbReference type="RefSeq" id="XP_056490324.1">
    <property type="nucleotide sequence ID" value="XM_056631022.1"/>
</dbReference>
<dbReference type="GO" id="GO:0000981">
    <property type="term" value="F:DNA-binding transcription factor activity, RNA polymerase II-specific"/>
    <property type="evidence" value="ECO:0007669"/>
    <property type="project" value="InterPro"/>
</dbReference>
<feature type="domain" description="Zn(2)-C6 fungal-type" evidence="6">
    <location>
        <begin position="15"/>
        <end position="45"/>
    </location>
</feature>
<sequence>MPQTTAPRASRSVSGCLTCRRRKVKCTSRSSPCEPCTRLRLSCIASFQENIRVWSASGGLRPKNTTKTRHTKQSINTASSHDLFPDDSQVDQAASPGLAEDCSPRNAIYDFLERRTSPANINRSGGSVQTNVATGSIKNSICEDVPEGNNDLALSVSRQSASDPSPIDSWIAFGSSLPPYSPIFSSLPVDDGLSGILSTLPGQNWDIATWTQYMNRVPEWLSTKRSMWSCYHYLINLAQAIPDSPLFHGILSWTYAYLFRLGLVSPIPQGSNIT</sequence>
<evidence type="ECO:0000256" key="2">
    <source>
        <dbReference type="ARBA" id="ARBA00023125"/>
    </source>
</evidence>
<dbReference type="EMBL" id="JAPZBU010000006">
    <property type="protein sequence ID" value="KAJ5398272.1"/>
    <property type="molecule type" value="Genomic_DNA"/>
</dbReference>
<dbReference type="OrthoDB" id="648861at2759"/>
<dbReference type="GO" id="GO:0000976">
    <property type="term" value="F:transcription cis-regulatory region binding"/>
    <property type="evidence" value="ECO:0007669"/>
    <property type="project" value="TreeGrafter"/>
</dbReference>
<proteinExistence type="predicted"/>
<gene>
    <name evidence="7" type="ORF">N7509_006385</name>
</gene>
<dbReference type="SMART" id="SM00066">
    <property type="entry name" value="GAL4"/>
    <property type="match status" value="1"/>
</dbReference>
<dbReference type="GO" id="GO:0045944">
    <property type="term" value="P:positive regulation of transcription by RNA polymerase II"/>
    <property type="evidence" value="ECO:0007669"/>
    <property type="project" value="TreeGrafter"/>
</dbReference>
<reference evidence="7" key="2">
    <citation type="journal article" date="2023" name="IMA Fungus">
        <title>Comparative genomic study of the Penicillium genus elucidates a diverse pangenome and 15 lateral gene transfer events.</title>
        <authorList>
            <person name="Petersen C."/>
            <person name="Sorensen T."/>
            <person name="Nielsen M.R."/>
            <person name="Sondergaard T.E."/>
            <person name="Sorensen J.L."/>
            <person name="Fitzpatrick D.A."/>
            <person name="Frisvad J.C."/>
            <person name="Nielsen K.L."/>
        </authorList>
    </citation>
    <scope>NUCLEOTIDE SEQUENCE</scope>
    <source>
        <strain evidence="7">IBT 29677</strain>
    </source>
</reference>
<organism evidence="7 8">
    <name type="scientific">Penicillium cosmopolitanum</name>
    <dbReference type="NCBI Taxonomy" id="1131564"/>
    <lineage>
        <taxon>Eukaryota</taxon>
        <taxon>Fungi</taxon>
        <taxon>Dikarya</taxon>
        <taxon>Ascomycota</taxon>
        <taxon>Pezizomycotina</taxon>
        <taxon>Eurotiomycetes</taxon>
        <taxon>Eurotiomycetidae</taxon>
        <taxon>Eurotiales</taxon>
        <taxon>Aspergillaceae</taxon>
        <taxon>Penicillium</taxon>
    </lineage>
</organism>
<dbReference type="GeneID" id="81370002"/>
<accession>A0A9W9W482</accession>
<dbReference type="Gene3D" id="4.10.240.10">
    <property type="entry name" value="Zn(2)-C6 fungal-type DNA-binding domain"/>
    <property type="match status" value="1"/>
</dbReference>